<dbReference type="InterPro" id="IPR048715">
    <property type="entry name" value="CggR_N"/>
</dbReference>
<evidence type="ECO:0000259" key="5">
    <source>
        <dbReference type="Pfam" id="PF04198"/>
    </source>
</evidence>
<name>A0ABZ1BZ37_9FIRM</name>
<accession>A0ABZ1BZ37</accession>
<evidence type="ECO:0000256" key="4">
    <source>
        <dbReference type="ARBA" id="ARBA00023163"/>
    </source>
</evidence>
<dbReference type="EMBL" id="CP141615">
    <property type="protein sequence ID" value="WRP18032.1"/>
    <property type="molecule type" value="Genomic_DNA"/>
</dbReference>
<keyword evidence="3" id="KW-0238">DNA-binding</keyword>
<proteinExistence type="inferred from homology"/>
<dbReference type="Gene3D" id="3.40.50.1360">
    <property type="match status" value="1"/>
</dbReference>
<sequence length="364" mass="39852">MTPSLSLMLKVAPELSEVIERRYIVLRNVAFLQPVGRRGLAARLRWPERMVRNEVDFLRYHGFLDLAPDGMRVSAEGQQLLNELKDLVRELRGLFDVEQRLARRLGLQRVIVVPGDADVDETAKKEIARATARFLKEVLREGQVLAVTGGTTLAEVARSLPEESVPLGITVIPGRGGLGEDVELQANTVAAEIARRLRANYRLLHVPDDLPDEAVNSVVSQPQVRELLALIRRADIVLHGVGTAEEMARRRRLGAADVEKLRRLGAVGEAFGYYFDRQGRPVYQTGTFGLRLEDLAGCGQVVIVGGGRSKAEAALAVISTRYQDVLITDEGAALRMLELLEVGQDVSQTSLPAAADGAWGVKTG</sequence>
<organism evidence="7 8">
    <name type="scientific">Carboxydichorda subterranea</name>
    <dbReference type="NCBI Taxonomy" id="3109565"/>
    <lineage>
        <taxon>Bacteria</taxon>
        <taxon>Bacillati</taxon>
        <taxon>Bacillota</taxon>
        <taxon>Limnochordia</taxon>
        <taxon>Limnochordales</taxon>
        <taxon>Geochordaceae</taxon>
        <taxon>Carboxydichorda</taxon>
    </lineage>
</organism>
<dbReference type="InterPro" id="IPR036388">
    <property type="entry name" value="WH-like_DNA-bd_sf"/>
</dbReference>
<dbReference type="InterPro" id="IPR007324">
    <property type="entry name" value="Sugar-bd_dom_put"/>
</dbReference>
<dbReference type="Pfam" id="PF21715">
    <property type="entry name" value="CggR_N"/>
    <property type="match status" value="1"/>
</dbReference>
<dbReference type="Proteomes" id="UP001332192">
    <property type="component" value="Chromosome"/>
</dbReference>
<keyword evidence="8" id="KW-1185">Reference proteome</keyword>
<gene>
    <name evidence="7" type="ORF">U7230_03210</name>
</gene>
<keyword evidence="2" id="KW-0805">Transcription regulation</keyword>
<evidence type="ECO:0000256" key="1">
    <source>
        <dbReference type="ARBA" id="ARBA00010466"/>
    </source>
</evidence>
<dbReference type="InterPro" id="IPR036390">
    <property type="entry name" value="WH_DNA-bd_sf"/>
</dbReference>
<dbReference type="InterPro" id="IPR051054">
    <property type="entry name" value="SorC_transcr_regulators"/>
</dbReference>
<evidence type="ECO:0000313" key="7">
    <source>
        <dbReference type="EMBL" id="WRP18032.1"/>
    </source>
</evidence>
<dbReference type="PANTHER" id="PTHR34294">
    <property type="entry name" value="TRANSCRIPTIONAL REGULATOR-RELATED"/>
    <property type="match status" value="1"/>
</dbReference>
<feature type="domain" description="Sugar-binding" evidence="5">
    <location>
        <begin position="91"/>
        <end position="338"/>
    </location>
</feature>
<protein>
    <submittedName>
        <fullName evidence="7">Sugar-binding domain-containing protein</fullName>
    </submittedName>
</protein>
<dbReference type="Gene3D" id="1.10.10.10">
    <property type="entry name" value="Winged helix-like DNA-binding domain superfamily/Winged helix DNA-binding domain"/>
    <property type="match status" value="1"/>
</dbReference>
<dbReference type="RefSeq" id="WP_324717303.1">
    <property type="nucleotide sequence ID" value="NZ_CP141615.1"/>
</dbReference>
<dbReference type="Pfam" id="PF04198">
    <property type="entry name" value="Sugar-bind"/>
    <property type="match status" value="1"/>
</dbReference>
<comment type="similarity">
    <text evidence="1">Belongs to the SorC transcriptional regulatory family.</text>
</comment>
<keyword evidence="4" id="KW-0804">Transcription</keyword>
<dbReference type="PANTHER" id="PTHR34294:SF5">
    <property type="entry name" value="CENTRAL GLYCOLYTIC GENES REGULATOR"/>
    <property type="match status" value="1"/>
</dbReference>
<evidence type="ECO:0000259" key="6">
    <source>
        <dbReference type="Pfam" id="PF21715"/>
    </source>
</evidence>
<evidence type="ECO:0000313" key="8">
    <source>
        <dbReference type="Proteomes" id="UP001332192"/>
    </source>
</evidence>
<dbReference type="SUPFAM" id="SSF46785">
    <property type="entry name" value="Winged helix' DNA-binding domain"/>
    <property type="match status" value="1"/>
</dbReference>
<dbReference type="SUPFAM" id="SSF100950">
    <property type="entry name" value="NagB/RpiA/CoA transferase-like"/>
    <property type="match status" value="1"/>
</dbReference>
<evidence type="ECO:0000256" key="2">
    <source>
        <dbReference type="ARBA" id="ARBA00023015"/>
    </source>
</evidence>
<reference evidence="7 8" key="1">
    <citation type="journal article" date="2024" name="Front. Microbiol.">
        <title>Novel thermophilic genera Geochorda gen. nov. and Carboxydochorda gen. nov. from the deep terrestrial subsurface reveal the ecophysiological diversity in the class Limnochordia.</title>
        <authorList>
            <person name="Karnachuk O.V."/>
            <person name="Lukina A.P."/>
            <person name="Avakyan M.R."/>
            <person name="Kadnikov V.V."/>
            <person name="Begmatov S."/>
            <person name="Beletsky A.V."/>
            <person name="Vlasova K.G."/>
            <person name="Novikov A.A."/>
            <person name="Shcherbakova V.A."/>
            <person name="Mardanov A.V."/>
            <person name="Ravin N.V."/>
        </authorList>
    </citation>
    <scope>NUCLEOTIDE SEQUENCE [LARGE SCALE GENOMIC DNA]</scope>
    <source>
        <strain evidence="7 8">L945</strain>
    </source>
</reference>
<feature type="domain" description="CggR N-terminal DNA binding" evidence="6">
    <location>
        <begin position="18"/>
        <end position="87"/>
    </location>
</feature>
<evidence type="ECO:0000256" key="3">
    <source>
        <dbReference type="ARBA" id="ARBA00023125"/>
    </source>
</evidence>
<dbReference type="InterPro" id="IPR037171">
    <property type="entry name" value="NagB/RpiA_transferase-like"/>
</dbReference>